<dbReference type="Proteomes" id="UP000461670">
    <property type="component" value="Unassembled WGS sequence"/>
</dbReference>
<name>A0A7V8FMV9_9BURK</name>
<protein>
    <submittedName>
        <fullName evidence="1">Uronate dehydrogenase</fullName>
    </submittedName>
</protein>
<accession>A0A7V8FMV9</accession>
<reference evidence="2" key="1">
    <citation type="journal article" date="2020" name="MBio">
        <title>Horizontal gene transfer to a defensive symbiont with a reduced genome amongst a multipartite beetle microbiome.</title>
        <authorList>
            <person name="Waterworth S.C."/>
            <person name="Florez L.V."/>
            <person name="Rees E.R."/>
            <person name="Hertweck C."/>
            <person name="Kaltenpoth M."/>
            <person name="Kwan J.C."/>
        </authorList>
    </citation>
    <scope>NUCLEOTIDE SEQUENCE [LARGE SCALE GENOMIC DNA]</scope>
</reference>
<evidence type="ECO:0000313" key="1">
    <source>
        <dbReference type="EMBL" id="KAF1020405.1"/>
    </source>
</evidence>
<dbReference type="AlphaFoldDB" id="A0A7V8FMV9"/>
<dbReference type="Gene3D" id="3.40.50.720">
    <property type="entry name" value="NAD(P)-binding Rossmann-like Domain"/>
    <property type="match status" value="1"/>
</dbReference>
<organism evidence="1 2">
    <name type="scientific">Paracidovorax wautersii</name>
    <dbReference type="NCBI Taxonomy" id="1177982"/>
    <lineage>
        <taxon>Bacteria</taxon>
        <taxon>Pseudomonadati</taxon>
        <taxon>Pseudomonadota</taxon>
        <taxon>Betaproteobacteria</taxon>
        <taxon>Burkholderiales</taxon>
        <taxon>Comamonadaceae</taxon>
        <taxon>Paracidovorax</taxon>
    </lineage>
</organism>
<proteinExistence type="predicted"/>
<gene>
    <name evidence="1" type="primary">udh_2</name>
    <name evidence="1" type="ORF">GAK30_02549</name>
</gene>
<sequence length="111" mass="12100">MIRIGNADAQVADARRLRMWVSARDLAQLVRIGLTHPDVRHDVVYGVSDSPHPMFSNHRARALGYRPQDNAADHLAPGYLDHAAMDQPGSGRDFVGGAYAGHALTSLFDPV</sequence>
<comment type="caution">
    <text evidence="1">The sequence shown here is derived from an EMBL/GenBank/DDBJ whole genome shotgun (WGS) entry which is preliminary data.</text>
</comment>
<evidence type="ECO:0000313" key="2">
    <source>
        <dbReference type="Proteomes" id="UP000461670"/>
    </source>
</evidence>
<dbReference type="EMBL" id="WNDQ01000036">
    <property type="protein sequence ID" value="KAF1020405.1"/>
    <property type="molecule type" value="Genomic_DNA"/>
</dbReference>